<evidence type="ECO:0000313" key="2">
    <source>
        <dbReference type="Proteomes" id="UP000722750"/>
    </source>
</evidence>
<accession>A0A942A506</accession>
<comment type="caution">
    <text evidence="1">The sequence shown here is derived from an EMBL/GenBank/DDBJ whole genome shotgun (WGS) entry which is preliminary data.</text>
</comment>
<evidence type="ECO:0008006" key="3">
    <source>
        <dbReference type="Google" id="ProtNLM"/>
    </source>
</evidence>
<organism evidence="1 2">
    <name type="scientific">Candidatus Scalindua arabica</name>
    <dbReference type="NCBI Taxonomy" id="1127984"/>
    <lineage>
        <taxon>Bacteria</taxon>
        <taxon>Pseudomonadati</taxon>
        <taxon>Planctomycetota</taxon>
        <taxon>Candidatus Brocadiia</taxon>
        <taxon>Candidatus Brocadiales</taxon>
        <taxon>Candidatus Scalinduaceae</taxon>
        <taxon>Candidatus Scalindua</taxon>
    </lineage>
</organism>
<sequence length="318" mass="35816">MAMIMAIALWFYAINKHTGDIKEDIQLTINAPPGLTILDTSSNTVTVGVSGTQTTIDRISDMIKDNKITARFDIPDISVVTEDNYKRTIRLTKRNFNFPREVRLNSIVPSEIDITLGRLESNYIKVQIQKKGVPAPGYEITSEFFYPNRVLVTGPVNILKEADTISTSPIDMSGITSEQNRTFPWAVDLEDFISVTRDGKYVSVPVQCDEKINVWFQVSEQVDTKVFEKVKINVFHPVEYDFKVKLKEEYINLSLKGPKLMLETLSSEDIMAYIDVSSLRPPGPYNQSVICKIPEGLKIDGAPPEAHIDIVEPIAETR</sequence>
<name>A0A942A506_9BACT</name>
<dbReference type="PANTHER" id="PTHR37804:SF1">
    <property type="entry name" value="CDAA REGULATORY PROTEIN CDAR"/>
    <property type="match status" value="1"/>
</dbReference>
<protein>
    <recommendedName>
        <fullName evidence="3">YbbR-like protein</fullName>
    </recommendedName>
</protein>
<dbReference type="PANTHER" id="PTHR37804">
    <property type="entry name" value="CDAA REGULATORY PROTEIN CDAR"/>
    <property type="match status" value="1"/>
</dbReference>
<dbReference type="Proteomes" id="UP000722750">
    <property type="component" value="Unassembled WGS sequence"/>
</dbReference>
<reference evidence="1" key="1">
    <citation type="journal article" date="2021" name="ISME J.">
        <title>Fine-scale metabolic discontinuity in a stratified prokaryote microbiome of a Red Sea deep halocline.</title>
        <authorList>
            <person name="Michoud G."/>
            <person name="Ngugi D.K."/>
            <person name="Barozzi A."/>
            <person name="Merlino G."/>
            <person name="Calleja M.L."/>
            <person name="Delgado-Huertas A."/>
            <person name="Moran X.A.G."/>
            <person name="Daffonchio D."/>
        </authorList>
    </citation>
    <scope>NUCLEOTIDE SEQUENCE</scope>
    <source>
        <strain evidence="1">SuakinDeep_MAG55_1</strain>
    </source>
</reference>
<dbReference type="Gene3D" id="2.170.120.40">
    <property type="entry name" value="YbbR-like domain"/>
    <property type="match status" value="1"/>
</dbReference>
<proteinExistence type="predicted"/>
<dbReference type="InterPro" id="IPR012505">
    <property type="entry name" value="YbbR"/>
</dbReference>
<dbReference type="Pfam" id="PF07949">
    <property type="entry name" value="YbbR"/>
    <property type="match status" value="2"/>
</dbReference>
<gene>
    <name evidence="1" type="ORF">MAG551_02115</name>
</gene>
<dbReference type="Gene3D" id="2.170.120.30">
    <property type="match status" value="2"/>
</dbReference>
<dbReference type="InterPro" id="IPR053154">
    <property type="entry name" value="c-di-AMP_regulator"/>
</dbReference>
<dbReference type="EMBL" id="JAANXD010000078">
    <property type="protein sequence ID" value="MBS1259049.1"/>
    <property type="molecule type" value="Genomic_DNA"/>
</dbReference>
<dbReference type="AlphaFoldDB" id="A0A942A506"/>
<evidence type="ECO:0000313" key="1">
    <source>
        <dbReference type="EMBL" id="MBS1259049.1"/>
    </source>
</evidence>